<reference evidence="1" key="1">
    <citation type="journal article" date="2020" name="Nature">
        <title>Giant virus diversity and host interactions through global metagenomics.</title>
        <authorList>
            <person name="Schulz F."/>
            <person name="Roux S."/>
            <person name="Paez-Espino D."/>
            <person name="Jungbluth S."/>
            <person name="Walsh D.A."/>
            <person name="Denef V.J."/>
            <person name="McMahon K.D."/>
            <person name="Konstantinidis K.T."/>
            <person name="Eloe-Fadrosh E.A."/>
            <person name="Kyrpides N.C."/>
            <person name="Woyke T."/>
        </authorList>
    </citation>
    <scope>NUCLEOTIDE SEQUENCE</scope>
    <source>
        <strain evidence="1">GVMAG-M-3300010160-4</strain>
    </source>
</reference>
<sequence length="301" mass="36374">MDFASIYKKLDIERIPRNEIYDNQTAICISGSYRTFDFCKNIIKENILNYLSNYSIFVLLSDENEVDIDEKLNNIKDFFGSKLLYLGRTSEFSNNIKEYEKREYQKFKTFTESQNVCFNTRAQFRRYQLNNIKNKYGYFEYTMILRFDIFYTEPVFFKEELIMHNDTYFLGKTTDINILMNEIGLRYNDYVSSSDISLDIFMRVTPEFVYNLIIEKFKIKTIGRYFALCVRNNITAYNTNLYEPIQINDVFVIRPKFSALPYDFDAENYKKWNPDLRFMTRFEAMNHYIYIGFTEGRRYNE</sequence>
<organism evidence="1">
    <name type="scientific">viral metagenome</name>
    <dbReference type="NCBI Taxonomy" id="1070528"/>
    <lineage>
        <taxon>unclassified sequences</taxon>
        <taxon>metagenomes</taxon>
        <taxon>organismal metagenomes</taxon>
    </lineage>
</organism>
<name>A0A6C0BEP2_9ZZZZ</name>
<protein>
    <submittedName>
        <fullName evidence="1">Uncharacterized protein</fullName>
    </submittedName>
</protein>
<dbReference type="AlphaFoldDB" id="A0A6C0BEP2"/>
<evidence type="ECO:0000313" key="1">
    <source>
        <dbReference type="EMBL" id="QHS89843.1"/>
    </source>
</evidence>
<accession>A0A6C0BEP2</accession>
<dbReference type="EMBL" id="MN739120">
    <property type="protein sequence ID" value="QHS89843.1"/>
    <property type="molecule type" value="Genomic_DNA"/>
</dbReference>
<proteinExistence type="predicted"/>